<organism evidence="3 4">
    <name type="scientific">Gymnopilus junonius</name>
    <name type="common">Spectacular rustgill mushroom</name>
    <name type="synonym">Gymnopilus spectabilis subsp. junonius</name>
    <dbReference type="NCBI Taxonomy" id="109634"/>
    <lineage>
        <taxon>Eukaryota</taxon>
        <taxon>Fungi</taxon>
        <taxon>Dikarya</taxon>
        <taxon>Basidiomycota</taxon>
        <taxon>Agaricomycotina</taxon>
        <taxon>Agaricomycetes</taxon>
        <taxon>Agaricomycetidae</taxon>
        <taxon>Agaricales</taxon>
        <taxon>Agaricineae</taxon>
        <taxon>Hymenogastraceae</taxon>
        <taxon>Gymnopilus</taxon>
    </lineage>
</organism>
<dbReference type="InterPro" id="IPR051240">
    <property type="entry name" value="Mito_RNA-Proc/Resp"/>
</dbReference>
<keyword evidence="1" id="KW-0677">Repeat</keyword>
<evidence type="ECO:0000256" key="2">
    <source>
        <dbReference type="PROSITE-ProRule" id="PRU00708"/>
    </source>
</evidence>
<evidence type="ECO:0000256" key="1">
    <source>
        <dbReference type="ARBA" id="ARBA00022737"/>
    </source>
</evidence>
<feature type="repeat" description="PPR" evidence="2">
    <location>
        <begin position="218"/>
        <end position="252"/>
    </location>
</feature>
<name>A0A9P5TUB4_GYMJU</name>
<keyword evidence="4" id="KW-1185">Reference proteome</keyword>
<evidence type="ECO:0000313" key="3">
    <source>
        <dbReference type="EMBL" id="KAF8912972.1"/>
    </source>
</evidence>
<dbReference type="NCBIfam" id="TIGR00756">
    <property type="entry name" value="PPR"/>
    <property type="match status" value="2"/>
</dbReference>
<accession>A0A9P5TUB4</accession>
<proteinExistence type="predicted"/>
<dbReference type="Pfam" id="PF01535">
    <property type="entry name" value="PPR"/>
    <property type="match status" value="1"/>
</dbReference>
<dbReference type="PANTHER" id="PTHR47933">
    <property type="entry name" value="PENTATRICOPEPTIDE REPEAT-CONTAINING PROTEIN 1, MITOCHONDRIAL"/>
    <property type="match status" value="1"/>
</dbReference>
<dbReference type="EMBL" id="JADNYJ010000002">
    <property type="protein sequence ID" value="KAF8912972.1"/>
    <property type="molecule type" value="Genomic_DNA"/>
</dbReference>
<dbReference type="OrthoDB" id="185373at2759"/>
<dbReference type="Gene3D" id="1.25.40.10">
    <property type="entry name" value="Tetratricopeptide repeat domain"/>
    <property type="match status" value="3"/>
</dbReference>
<dbReference type="GO" id="GO:0003729">
    <property type="term" value="F:mRNA binding"/>
    <property type="evidence" value="ECO:0007669"/>
    <property type="project" value="TreeGrafter"/>
</dbReference>
<dbReference type="InterPro" id="IPR011990">
    <property type="entry name" value="TPR-like_helical_dom_sf"/>
</dbReference>
<feature type="repeat" description="PPR" evidence="2">
    <location>
        <begin position="288"/>
        <end position="322"/>
    </location>
</feature>
<dbReference type="PANTHER" id="PTHR47933:SF11">
    <property type="entry name" value="PENTATRICOPEPTIDE REPEAT-CONTAINING PROTEIN 2"/>
    <property type="match status" value="1"/>
</dbReference>
<dbReference type="InterPro" id="IPR002885">
    <property type="entry name" value="PPR_rpt"/>
</dbReference>
<protein>
    <recommendedName>
        <fullName evidence="5">Pentatricopeptide repeat-containing protein</fullName>
    </recommendedName>
</protein>
<comment type="caution">
    <text evidence="3">The sequence shown here is derived from an EMBL/GenBank/DDBJ whole genome shotgun (WGS) entry which is preliminary data.</text>
</comment>
<dbReference type="Proteomes" id="UP000724874">
    <property type="component" value="Unassembled WGS sequence"/>
</dbReference>
<evidence type="ECO:0000313" key="4">
    <source>
        <dbReference type="Proteomes" id="UP000724874"/>
    </source>
</evidence>
<reference evidence="3" key="1">
    <citation type="submission" date="2020-11" db="EMBL/GenBank/DDBJ databases">
        <authorList>
            <consortium name="DOE Joint Genome Institute"/>
            <person name="Ahrendt S."/>
            <person name="Riley R."/>
            <person name="Andreopoulos W."/>
            <person name="LaButti K."/>
            <person name="Pangilinan J."/>
            <person name="Ruiz-duenas F.J."/>
            <person name="Barrasa J.M."/>
            <person name="Sanchez-Garcia M."/>
            <person name="Camarero S."/>
            <person name="Miyauchi S."/>
            <person name="Serrano A."/>
            <person name="Linde D."/>
            <person name="Babiker R."/>
            <person name="Drula E."/>
            <person name="Ayuso-Fernandez I."/>
            <person name="Pacheco R."/>
            <person name="Padilla G."/>
            <person name="Ferreira P."/>
            <person name="Barriuso J."/>
            <person name="Kellner H."/>
            <person name="Castanera R."/>
            <person name="Alfaro M."/>
            <person name="Ramirez L."/>
            <person name="Pisabarro A.G."/>
            <person name="Kuo A."/>
            <person name="Tritt A."/>
            <person name="Lipzen A."/>
            <person name="He G."/>
            <person name="Yan M."/>
            <person name="Ng V."/>
            <person name="Cullen D."/>
            <person name="Martin F."/>
            <person name="Rosso M.-N."/>
            <person name="Henrissat B."/>
            <person name="Hibbett D."/>
            <person name="Martinez A.T."/>
            <person name="Grigoriev I.V."/>
        </authorList>
    </citation>
    <scope>NUCLEOTIDE SEQUENCE</scope>
    <source>
        <strain evidence="3">AH 44721</strain>
    </source>
</reference>
<sequence length="490" mass="56081">MNDSFQSALDTYLTAKIRVRSYRKNLMLQHLKDNQDLQQKVSLYLDRLDIAALVSRSPSLSRHVTNLAHPRSARQLEKLYNEIYEGITGPDPYLAADESGLSGKRIVAMTEVGWTSFQTAFIRSERTDLAARLWDDLTGLGIVPGVSMWTALLDTYADLRDSRQAMLTWNMMLRQNVYPDGLSYRAIIAALFDDNKPEDAVKRFTEYRRTFKELDSAALAVYNTVLRGLLRINLLQDANALMSTMVKSGPKPDLVSFNTYLAYYSRQKDFNSLANIVNKMSEENIAGDVVTFSTILSSLLHVGKKDAPNIILSLMHKQGVRPNVATYTSIIDHLMRQQTEEHLQAALKMLDKMEQDESTKPNEVTYTTILSGLYRGNWISRQRADEVRKDVVSRMRRFRISFRPPTYHILIRAALESSDPKGHLDALAYIEEMESQELPRINTTWYILFTGLMHRGLWALARDMVSKMYISGHRPSASLIKLIDEIRRRN</sequence>
<evidence type="ECO:0008006" key="5">
    <source>
        <dbReference type="Google" id="ProtNLM"/>
    </source>
</evidence>
<dbReference type="PROSITE" id="PS51375">
    <property type="entry name" value="PPR"/>
    <property type="match status" value="2"/>
</dbReference>
<dbReference type="AlphaFoldDB" id="A0A9P5TUB4"/>
<dbReference type="Pfam" id="PF13812">
    <property type="entry name" value="PPR_3"/>
    <property type="match status" value="2"/>
</dbReference>
<gene>
    <name evidence="3" type="ORF">CPB84DRAFT_1760043</name>
</gene>